<dbReference type="AlphaFoldDB" id="A0A3P7M7D4"/>
<sequence length="343" mass="37810">MFQISRDNDIGLDAEVLGVEMNGIQIMDADVADYYYRRNHSPATYHECSHDIITDESDEPHLLADTDHLVGYDANGEYIRISKQDLISTLSSAVTAQTIVQQFSSNGSSWHSTYTNGDSYMRVKTGANSWTPSIKLTVSAYDIWLEQGRNGSKEDFLESLKGAAGDDADLSNVTMQDIKGYSTLLQNVNASIANAKKDIIAEVAKSATESVMNQFKEQQLSDIPEIKNITEQDYITIVTSDGLKKVSLGSLVDNVSVKTVSTSNLEKAVNNQLSMFTLSGLKNGSNVNYSTKEEYVNGTSNVYYNGQRLVLGTDYRENDSRSITMLIHAPEADDSIVFIAVKK</sequence>
<protein>
    <submittedName>
        <fullName evidence="1">Uncharacterized protein</fullName>
    </submittedName>
</protein>
<name>A0A3P7M7D4_CYLGO</name>
<accession>A0A3P7M7D4</accession>
<reference evidence="1 2" key="1">
    <citation type="submission" date="2018-11" db="EMBL/GenBank/DDBJ databases">
        <authorList>
            <consortium name="Pathogen Informatics"/>
        </authorList>
    </citation>
    <scope>NUCLEOTIDE SEQUENCE [LARGE SCALE GENOMIC DNA]</scope>
</reference>
<keyword evidence="2" id="KW-1185">Reference proteome</keyword>
<gene>
    <name evidence="1" type="ORF">CGOC_LOCUS8520</name>
</gene>
<proteinExistence type="predicted"/>
<dbReference type="EMBL" id="UYRV01104326">
    <property type="protein sequence ID" value="VDN19283.1"/>
    <property type="molecule type" value="Genomic_DNA"/>
</dbReference>
<organism evidence="1 2">
    <name type="scientific">Cylicostephanus goldi</name>
    <name type="common">Nematode worm</name>
    <dbReference type="NCBI Taxonomy" id="71465"/>
    <lineage>
        <taxon>Eukaryota</taxon>
        <taxon>Metazoa</taxon>
        <taxon>Ecdysozoa</taxon>
        <taxon>Nematoda</taxon>
        <taxon>Chromadorea</taxon>
        <taxon>Rhabditida</taxon>
        <taxon>Rhabditina</taxon>
        <taxon>Rhabditomorpha</taxon>
        <taxon>Strongyloidea</taxon>
        <taxon>Strongylidae</taxon>
        <taxon>Cylicostephanus</taxon>
    </lineage>
</organism>
<evidence type="ECO:0000313" key="2">
    <source>
        <dbReference type="Proteomes" id="UP000271889"/>
    </source>
</evidence>
<evidence type="ECO:0000313" key="1">
    <source>
        <dbReference type="EMBL" id="VDN19283.1"/>
    </source>
</evidence>
<dbReference type="Proteomes" id="UP000271889">
    <property type="component" value="Unassembled WGS sequence"/>
</dbReference>